<proteinExistence type="predicted"/>
<dbReference type="InterPro" id="IPR013766">
    <property type="entry name" value="Thioredoxin_domain"/>
</dbReference>
<dbReference type="InterPro" id="IPR036249">
    <property type="entry name" value="Thioredoxin-like_sf"/>
</dbReference>
<comment type="caution">
    <text evidence="2">The sequence shown here is derived from an EMBL/GenBank/DDBJ whole genome shotgun (WGS) entry which is preliminary data.</text>
</comment>
<evidence type="ECO:0000259" key="1">
    <source>
        <dbReference type="PROSITE" id="PS51352"/>
    </source>
</evidence>
<evidence type="ECO:0000313" key="3">
    <source>
        <dbReference type="Proteomes" id="UP000237682"/>
    </source>
</evidence>
<keyword evidence="3" id="KW-1185">Reference proteome</keyword>
<dbReference type="Pfam" id="PF00578">
    <property type="entry name" value="AhpC-TSA"/>
    <property type="match status" value="1"/>
</dbReference>
<protein>
    <submittedName>
        <fullName evidence="2">Alkyl hydroperoxide reductase</fullName>
    </submittedName>
</protein>
<dbReference type="RefSeq" id="WP_105860533.1">
    <property type="nucleotide sequence ID" value="NZ_PUEJ01000001.1"/>
</dbReference>
<dbReference type="GO" id="GO:0016491">
    <property type="term" value="F:oxidoreductase activity"/>
    <property type="evidence" value="ECO:0007669"/>
    <property type="project" value="InterPro"/>
</dbReference>
<dbReference type="GO" id="GO:0016209">
    <property type="term" value="F:antioxidant activity"/>
    <property type="evidence" value="ECO:0007669"/>
    <property type="project" value="InterPro"/>
</dbReference>
<accession>A0A2S9QJS0</accession>
<dbReference type="AlphaFoldDB" id="A0A2S9QJS0"/>
<dbReference type="OrthoDB" id="9809746at2"/>
<dbReference type="EMBL" id="PUEJ01000001">
    <property type="protein sequence ID" value="PRH89570.1"/>
    <property type="molecule type" value="Genomic_DNA"/>
</dbReference>
<dbReference type="PROSITE" id="PS51352">
    <property type="entry name" value="THIOREDOXIN_2"/>
    <property type="match status" value="1"/>
</dbReference>
<gene>
    <name evidence="2" type="ORF">C5L14_03140</name>
</gene>
<reference evidence="2 3" key="1">
    <citation type="submission" date="2018-02" db="EMBL/GenBank/DDBJ databases">
        <title>Whole genome sequencing of endophytic bacterium.</title>
        <authorList>
            <person name="Eedara R."/>
            <person name="Podile A.R."/>
        </authorList>
    </citation>
    <scope>NUCLEOTIDE SEQUENCE [LARGE SCALE GENOMIC DNA]</scope>
    <source>
        <strain evidence="2 3">RP1T</strain>
    </source>
</reference>
<sequence length="224" mass="24456">MSMQPILVPIAPGERAPDFSLPALDGSGTVSLADYRGKSSLFLALFVGLWCPFCRRSIAQMAAAGPQLQALGVETLGIVATELENARLYFKFRPSRLRIATDPELSTHRAYGVPKPMPTPDLMAALAELHVNPTGELPEPLPVRQAADTLARLDGYVENSIDHADMERQWPQLKGQFLIDSDGFVRWTHIECSEGLAGLGKFPSTQELVAAARTLLEPREGRAH</sequence>
<feature type="domain" description="Thioredoxin" evidence="1">
    <location>
        <begin position="10"/>
        <end position="214"/>
    </location>
</feature>
<dbReference type="Proteomes" id="UP000237682">
    <property type="component" value="Unassembled WGS sequence"/>
</dbReference>
<name>A0A2S9QJS0_9HYPH</name>
<dbReference type="Gene3D" id="3.40.30.10">
    <property type="entry name" value="Glutaredoxin"/>
    <property type="match status" value="1"/>
</dbReference>
<dbReference type="InterPro" id="IPR000866">
    <property type="entry name" value="AhpC/TSA"/>
</dbReference>
<evidence type="ECO:0000313" key="2">
    <source>
        <dbReference type="EMBL" id="PRH89570.1"/>
    </source>
</evidence>
<dbReference type="SUPFAM" id="SSF52833">
    <property type="entry name" value="Thioredoxin-like"/>
    <property type="match status" value="1"/>
</dbReference>
<organism evidence="2 3">
    <name type="scientific">Labrys okinawensis</name>
    <dbReference type="NCBI Taxonomy" id="346911"/>
    <lineage>
        <taxon>Bacteria</taxon>
        <taxon>Pseudomonadati</taxon>
        <taxon>Pseudomonadota</taxon>
        <taxon>Alphaproteobacteria</taxon>
        <taxon>Hyphomicrobiales</taxon>
        <taxon>Xanthobacteraceae</taxon>
        <taxon>Labrys</taxon>
    </lineage>
</organism>